<reference evidence="1 2" key="1">
    <citation type="submission" date="2018-06" db="EMBL/GenBank/DDBJ databases">
        <title>Streptacidiphilus pinicola sp. nov., isolated from pine grove soil.</title>
        <authorList>
            <person name="Roh S.G."/>
            <person name="Park S."/>
            <person name="Kim M.-K."/>
            <person name="Yun B.-R."/>
            <person name="Park J."/>
            <person name="Kim M.J."/>
            <person name="Kim Y.S."/>
            <person name="Kim S.B."/>
        </authorList>
    </citation>
    <scope>NUCLEOTIDE SEQUENCE [LARGE SCALE GENOMIC DNA]</scope>
    <source>
        <strain evidence="1 2">MMS16-CNU450</strain>
    </source>
</reference>
<gene>
    <name evidence="1" type="ORF">DN069_30005</name>
</gene>
<evidence type="ECO:0000313" key="2">
    <source>
        <dbReference type="Proteomes" id="UP000248889"/>
    </source>
</evidence>
<sequence length="101" mass="10780">MHGVRVRAFDSASTRFRHRHTLHHDPAGGRTTTPTITGITQAHLTLADHSCAGASSGAVATAALPIEADYDYVHGDVLIRVSHHVTPTQAKAYEAFANTLP</sequence>
<comment type="caution">
    <text evidence="1">The sequence shown here is derived from an EMBL/GenBank/DDBJ whole genome shotgun (WGS) entry which is preliminary data.</text>
</comment>
<accession>A0A2X0IBS0</accession>
<proteinExistence type="predicted"/>
<dbReference type="Proteomes" id="UP000248889">
    <property type="component" value="Unassembled WGS sequence"/>
</dbReference>
<organism evidence="1 2">
    <name type="scientific">Streptacidiphilus pinicola</name>
    <dbReference type="NCBI Taxonomy" id="2219663"/>
    <lineage>
        <taxon>Bacteria</taxon>
        <taxon>Bacillati</taxon>
        <taxon>Actinomycetota</taxon>
        <taxon>Actinomycetes</taxon>
        <taxon>Kitasatosporales</taxon>
        <taxon>Streptomycetaceae</taxon>
        <taxon>Streptacidiphilus</taxon>
    </lineage>
</organism>
<protein>
    <submittedName>
        <fullName evidence="1">Uncharacterized protein</fullName>
    </submittedName>
</protein>
<name>A0A2X0IBS0_9ACTN</name>
<keyword evidence="2" id="KW-1185">Reference proteome</keyword>
<evidence type="ECO:0000313" key="1">
    <source>
        <dbReference type="EMBL" id="RAG81957.1"/>
    </source>
</evidence>
<dbReference type="AlphaFoldDB" id="A0A2X0IBS0"/>
<dbReference type="EMBL" id="QKYN01000130">
    <property type="protein sequence ID" value="RAG81957.1"/>
    <property type="molecule type" value="Genomic_DNA"/>
</dbReference>